<name>A0A0E9QYR3_ANGAN</name>
<dbReference type="EMBL" id="GBXM01086955">
    <property type="protein sequence ID" value="JAH21622.1"/>
    <property type="molecule type" value="Transcribed_RNA"/>
</dbReference>
<proteinExistence type="predicted"/>
<reference evidence="2" key="1">
    <citation type="submission" date="2014-11" db="EMBL/GenBank/DDBJ databases">
        <authorList>
            <person name="Amaro Gonzalez C."/>
        </authorList>
    </citation>
    <scope>NUCLEOTIDE SEQUENCE</scope>
</reference>
<dbReference type="AlphaFoldDB" id="A0A0E9QYR3"/>
<sequence>MDNVIYDEDEEAAKAFLRKLLLLAQEKLDNPEKPCNPEKAGESRNSQSCTT</sequence>
<feature type="region of interest" description="Disordered" evidence="1">
    <location>
        <begin position="28"/>
        <end position="51"/>
    </location>
</feature>
<evidence type="ECO:0000256" key="1">
    <source>
        <dbReference type="SAM" id="MobiDB-lite"/>
    </source>
</evidence>
<feature type="compositionally biased region" description="Basic and acidic residues" evidence="1">
    <location>
        <begin position="28"/>
        <end position="42"/>
    </location>
</feature>
<protein>
    <submittedName>
        <fullName evidence="2">Uncharacterized protein</fullName>
    </submittedName>
</protein>
<accession>A0A0E9QYR3</accession>
<reference evidence="2" key="2">
    <citation type="journal article" date="2015" name="Fish Shellfish Immunol.">
        <title>Early steps in the European eel (Anguilla anguilla)-Vibrio vulnificus interaction in the gills: Role of the RtxA13 toxin.</title>
        <authorList>
            <person name="Callol A."/>
            <person name="Pajuelo D."/>
            <person name="Ebbesson L."/>
            <person name="Teles M."/>
            <person name="MacKenzie S."/>
            <person name="Amaro C."/>
        </authorList>
    </citation>
    <scope>NUCLEOTIDE SEQUENCE</scope>
</reference>
<organism evidence="2">
    <name type="scientific">Anguilla anguilla</name>
    <name type="common">European freshwater eel</name>
    <name type="synonym">Muraena anguilla</name>
    <dbReference type="NCBI Taxonomy" id="7936"/>
    <lineage>
        <taxon>Eukaryota</taxon>
        <taxon>Metazoa</taxon>
        <taxon>Chordata</taxon>
        <taxon>Craniata</taxon>
        <taxon>Vertebrata</taxon>
        <taxon>Euteleostomi</taxon>
        <taxon>Actinopterygii</taxon>
        <taxon>Neopterygii</taxon>
        <taxon>Teleostei</taxon>
        <taxon>Anguilliformes</taxon>
        <taxon>Anguillidae</taxon>
        <taxon>Anguilla</taxon>
    </lineage>
</organism>
<evidence type="ECO:0000313" key="2">
    <source>
        <dbReference type="EMBL" id="JAH21622.1"/>
    </source>
</evidence>